<evidence type="ECO:0000256" key="1">
    <source>
        <dbReference type="SAM" id="Phobius"/>
    </source>
</evidence>
<organism evidence="3 4">
    <name type="scientific">Reichenbachiella faecimaris</name>
    <dbReference type="NCBI Taxonomy" id="692418"/>
    <lineage>
        <taxon>Bacteria</taxon>
        <taxon>Pseudomonadati</taxon>
        <taxon>Bacteroidota</taxon>
        <taxon>Cytophagia</taxon>
        <taxon>Cytophagales</taxon>
        <taxon>Reichenbachiellaceae</taxon>
        <taxon>Reichenbachiella</taxon>
    </lineage>
</organism>
<protein>
    <submittedName>
        <fullName evidence="3">N-terminal double-transmembrane domain-containing protein</fullName>
    </submittedName>
</protein>
<keyword evidence="1" id="KW-0472">Membrane</keyword>
<dbReference type="AlphaFoldDB" id="A0A1W2G986"/>
<keyword evidence="1 3" id="KW-0812">Transmembrane</keyword>
<dbReference type="InterPro" id="IPR024163">
    <property type="entry name" value="Aerotolerance_reg_N"/>
</dbReference>
<dbReference type="Pfam" id="PF07584">
    <property type="entry name" value="BatA"/>
    <property type="match status" value="1"/>
</dbReference>
<dbReference type="InterPro" id="IPR013783">
    <property type="entry name" value="Ig-like_fold"/>
</dbReference>
<keyword evidence="4" id="KW-1185">Reference proteome</keyword>
<accession>A0A1W2G986</accession>
<dbReference type="NCBIfam" id="TIGR02226">
    <property type="entry name" value="two_anch"/>
    <property type="match status" value="1"/>
</dbReference>
<dbReference type="PANTHER" id="PTHR37464">
    <property type="entry name" value="BLL2463 PROTEIN"/>
    <property type="match status" value="1"/>
</dbReference>
<name>A0A1W2G986_REIFA</name>
<dbReference type="Proteomes" id="UP000192472">
    <property type="component" value="Unassembled WGS sequence"/>
</dbReference>
<dbReference type="RefSeq" id="WP_084371890.1">
    <property type="nucleotide sequence ID" value="NZ_FWYF01000001.1"/>
</dbReference>
<feature type="transmembrane region" description="Helical" evidence="1">
    <location>
        <begin position="6"/>
        <end position="26"/>
    </location>
</feature>
<evidence type="ECO:0000259" key="2">
    <source>
        <dbReference type="Pfam" id="PF07584"/>
    </source>
</evidence>
<dbReference type="Gene3D" id="2.60.40.10">
    <property type="entry name" value="Immunoglobulins"/>
    <property type="match status" value="1"/>
</dbReference>
<reference evidence="3 4" key="1">
    <citation type="submission" date="2017-04" db="EMBL/GenBank/DDBJ databases">
        <authorList>
            <person name="Afonso C.L."/>
            <person name="Miller P.J."/>
            <person name="Scott M.A."/>
            <person name="Spackman E."/>
            <person name="Goraichik I."/>
            <person name="Dimitrov K.M."/>
            <person name="Suarez D.L."/>
            <person name="Swayne D.E."/>
        </authorList>
    </citation>
    <scope>NUCLEOTIDE SEQUENCE [LARGE SCALE GENOMIC DNA]</scope>
    <source>
        <strain evidence="3 4">DSM 26133</strain>
    </source>
</reference>
<proteinExistence type="predicted"/>
<evidence type="ECO:0000313" key="4">
    <source>
        <dbReference type="Proteomes" id="UP000192472"/>
    </source>
</evidence>
<keyword evidence="1" id="KW-1133">Transmembrane helix</keyword>
<dbReference type="InterPro" id="IPR011933">
    <property type="entry name" value="Double_TM_dom"/>
</dbReference>
<dbReference type="PANTHER" id="PTHR37464:SF1">
    <property type="entry name" value="BLL2463 PROTEIN"/>
    <property type="match status" value="1"/>
</dbReference>
<dbReference type="OrthoDB" id="9810200at2"/>
<evidence type="ECO:0000313" key="3">
    <source>
        <dbReference type="EMBL" id="SMD33239.1"/>
    </source>
</evidence>
<gene>
    <name evidence="3" type="ORF">SAMN04488029_1582</name>
</gene>
<feature type="domain" description="Aerotolerance regulator N-terminal" evidence="2">
    <location>
        <begin position="1"/>
        <end position="76"/>
    </location>
</feature>
<sequence>MSFTYPIFLWGLSALAIPIIVHLFNFRKAKRVSFSNVRFLESIKKQSSSNLRLKHLLILLCRLIFVFFLILTFAQPFIPGEEEGLNSRSVMIYLDNSNSLSNVTENDITGFNELLDVTQKVVGLYPQETKFNLITNDFLPGSSISRSQTKTLELLTEIEYSNLARTGKEVFGKLLSDPSDDSKDIFLLTDFQQSTFGAFESIADSVNQYHLVTTNSSEHRNISIDTLFLTNPFLVPDQKNSVQVRVRNQGGLVNDLQVKFFINERQSGTTSIDIEPNSSQTVTFELTGSLQKTNKCMISFEDFPITFDNDYFFTLNQASKINIVEVTDLSNSPVSKVYQNNDLFSFTSFQSENISYPTLEKADLIIINALRVMENGLKAQVEKQLREGKSVIFIPKGEEASAYQFAGILVKRDSSAIKTPMAIPDLKNPFFANIFESISSDTQMPEVSALYNWSSSEVPLLKTKTNQSYLSHLFQKGNLYMFSSPFASAYTNLHHHALFVPVMHRIAELSSTNNQALAFSVDHTNLTLAVDSVPNGQLYKLKREGVELIPSQRVSANELVLDMPKYLLTPGYYDVMLGEELMTSIAFNHSKKESNLTTLPIEEIQSRLSEIRHLNVYQPQDATSFSEIMKEKYHQRDLWKYTLILSLIFLFAESVLLRFL</sequence>
<dbReference type="EMBL" id="FWYF01000001">
    <property type="protein sequence ID" value="SMD33239.1"/>
    <property type="molecule type" value="Genomic_DNA"/>
</dbReference>
<feature type="transmembrane region" description="Helical" evidence="1">
    <location>
        <begin position="56"/>
        <end position="78"/>
    </location>
</feature>
<dbReference type="STRING" id="692418.SAMN04488029_1582"/>